<keyword evidence="2" id="KW-1185">Reference proteome</keyword>
<sequence>MTKTLSDAGDQMDSALKAMSSAQAGQIGTDALDKAADEFQSTWHYGLGKLKDAIKETSEGVKKAHDAYKQCDDAIEQAMSKINGEAMGTIESMVQAATVHGGAK</sequence>
<reference evidence="1" key="1">
    <citation type="submission" date="2021-04" db="EMBL/GenBank/DDBJ databases">
        <title>Genome based classification of Actinospica acidithermotolerans sp. nov., an actinobacterium isolated from an Indonesian hot spring.</title>
        <authorList>
            <person name="Kusuma A.B."/>
            <person name="Putra K.E."/>
            <person name="Nafisah S."/>
            <person name="Loh J."/>
            <person name="Nouioui I."/>
            <person name="Goodfellow M."/>
        </authorList>
    </citation>
    <scope>NUCLEOTIDE SEQUENCE</scope>
    <source>
        <strain evidence="1">DSM 45618</strain>
    </source>
</reference>
<dbReference type="Gene3D" id="1.10.287.1060">
    <property type="entry name" value="ESAT-6-like"/>
    <property type="match status" value="1"/>
</dbReference>
<protein>
    <recommendedName>
        <fullName evidence="3">Excreted virulence factor EspC, type VII ESX diderm</fullName>
    </recommendedName>
</protein>
<dbReference type="EMBL" id="JAGSXH010000017">
    <property type="protein sequence ID" value="MBS2962914.1"/>
    <property type="molecule type" value="Genomic_DNA"/>
</dbReference>
<dbReference type="Proteomes" id="UP000677913">
    <property type="component" value="Unassembled WGS sequence"/>
</dbReference>
<evidence type="ECO:0008006" key="3">
    <source>
        <dbReference type="Google" id="ProtNLM"/>
    </source>
</evidence>
<name>A0A8J7WNZ7_9ACTN</name>
<accession>A0A8J7WNZ7</accession>
<gene>
    <name evidence="1" type="ORF">KGA66_07660</name>
</gene>
<evidence type="ECO:0000313" key="2">
    <source>
        <dbReference type="Proteomes" id="UP000677913"/>
    </source>
</evidence>
<proteinExistence type="predicted"/>
<comment type="caution">
    <text evidence="1">The sequence shown here is derived from an EMBL/GenBank/DDBJ whole genome shotgun (WGS) entry which is preliminary data.</text>
</comment>
<dbReference type="RefSeq" id="WP_211466099.1">
    <property type="nucleotide sequence ID" value="NZ_JAGSXH010000017.1"/>
</dbReference>
<evidence type="ECO:0000313" key="1">
    <source>
        <dbReference type="EMBL" id="MBS2962914.1"/>
    </source>
</evidence>
<dbReference type="AlphaFoldDB" id="A0A8J7WNZ7"/>
<organism evidence="1 2">
    <name type="scientific">Actinocrinis puniceicyclus</name>
    <dbReference type="NCBI Taxonomy" id="977794"/>
    <lineage>
        <taxon>Bacteria</taxon>
        <taxon>Bacillati</taxon>
        <taxon>Actinomycetota</taxon>
        <taxon>Actinomycetes</taxon>
        <taxon>Catenulisporales</taxon>
        <taxon>Actinospicaceae</taxon>
        <taxon>Actinocrinis</taxon>
    </lineage>
</organism>